<comment type="caution">
    <text evidence="1">The sequence shown here is derived from an EMBL/GenBank/DDBJ whole genome shotgun (WGS) entry which is preliminary data.</text>
</comment>
<proteinExistence type="predicted"/>
<keyword evidence="2" id="KW-1185">Reference proteome</keyword>
<dbReference type="EMBL" id="CM023470">
    <property type="protein sequence ID" value="KAH7979098.1"/>
    <property type="molecule type" value="Genomic_DNA"/>
</dbReference>
<sequence length="338" mass="37438">MFHAVLCSAMGNVSHPVDYVSGVPAVRAFFYCVYGLVFAVGVSGNALVCFVVARQRAMHTVTNLFIANLALSDILLCALAVPFTPLHQFVGAWPLGAALCRLVPYAQGVSVYVSSFTLTAIAVDRFFVIMHPFRGRLRLPVCGALIGLVWLAGALLTLPYGLFIGLTADGGAFCEERWPSEHSRRAFSLCTSALQFGLPFAVISFCYMRVCCKLRERARAKPGAKSMQKEQLERRRTRRTNRMLVSMVAIFGACWLPLNLYNLAIDFSVRAASWQFANAFFFLAHAIAMSSTCYNPFLYTWLNDSFRKEFKAVLPCFASRRAEPPAVRYVCSGDAVKL</sequence>
<accession>A0ACB8DXK8</accession>
<name>A0ACB8DXK8_DERSI</name>
<protein>
    <submittedName>
        <fullName evidence="1">Uncharacterized protein</fullName>
    </submittedName>
</protein>
<evidence type="ECO:0000313" key="2">
    <source>
        <dbReference type="Proteomes" id="UP000821865"/>
    </source>
</evidence>
<organism evidence="1 2">
    <name type="scientific">Dermacentor silvarum</name>
    <name type="common">Tick</name>
    <dbReference type="NCBI Taxonomy" id="543639"/>
    <lineage>
        <taxon>Eukaryota</taxon>
        <taxon>Metazoa</taxon>
        <taxon>Ecdysozoa</taxon>
        <taxon>Arthropoda</taxon>
        <taxon>Chelicerata</taxon>
        <taxon>Arachnida</taxon>
        <taxon>Acari</taxon>
        <taxon>Parasitiformes</taxon>
        <taxon>Ixodida</taxon>
        <taxon>Ixodoidea</taxon>
        <taxon>Ixodidae</taxon>
        <taxon>Rhipicephalinae</taxon>
        <taxon>Dermacentor</taxon>
    </lineage>
</organism>
<dbReference type="Proteomes" id="UP000821865">
    <property type="component" value="Chromosome 1"/>
</dbReference>
<gene>
    <name evidence="1" type="ORF">HPB49_008180</name>
</gene>
<evidence type="ECO:0000313" key="1">
    <source>
        <dbReference type="EMBL" id="KAH7979098.1"/>
    </source>
</evidence>
<reference evidence="1" key="1">
    <citation type="submission" date="2020-05" db="EMBL/GenBank/DDBJ databases">
        <title>Large-scale comparative analyses of tick genomes elucidate their genetic diversity and vector capacities.</title>
        <authorList>
            <person name="Jia N."/>
            <person name="Wang J."/>
            <person name="Shi W."/>
            <person name="Du L."/>
            <person name="Sun Y."/>
            <person name="Zhan W."/>
            <person name="Jiang J."/>
            <person name="Wang Q."/>
            <person name="Zhang B."/>
            <person name="Ji P."/>
            <person name="Sakyi L.B."/>
            <person name="Cui X."/>
            <person name="Yuan T."/>
            <person name="Jiang B."/>
            <person name="Yang W."/>
            <person name="Lam T.T.-Y."/>
            <person name="Chang Q."/>
            <person name="Ding S."/>
            <person name="Wang X."/>
            <person name="Zhu J."/>
            <person name="Ruan X."/>
            <person name="Zhao L."/>
            <person name="Wei J."/>
            <person name="Que T."/>
            <person name="Du C."/>
            <person name="Cheng J."/>
            <person name="Dai P."/>
            <person name="Han X."/>
            <person name="Huang E."/>
            <person name="Gao Y."/>
            <person name="Liu J."/>
            <person name="Shao H."/>
            <person name="Ye R."/>
            <person name="Li L."/>
            <person name="Wei W."/>
            <person name="Wang X."/>
            <person name="Wang C."/>
            <person name="Yang T."/>
            <person name="Huo Q."/>
            <person name="Li W."/>
            <person name="Guo W."/>
            <person name="Chen H."/>
            <person name="Zhou L."/>
            <person name="Ni X."/>
            <person name="Tian J."/>
            <person name="Zhou Y."/>
            <person name="Sheng Y."/>
            <person name="Liu T."/>
            <person name="Pan Y."/>
            <person name="Xia L."/>
            <person name="Li J."/>
            <person name="Zhao F."/>
            <person name="Cao W."/>
        </authorList>
    </citation>
    <scope>NUCLEOTIDE SEQUENCE</scope>
    <source>
        <tissue evidence="1">Larvae</tissue>
    </source>
</reference>